<dbReference type="GO" id="GO:0005737">
    <property type="term" value="C:cytoplasm"/>
    <property type="evidence" value="ECO:0007669"/>
    <property type="project" value="UniProtKB-SubCell"/>
</dbReference>
<keyword evidence="10" id="KW-1185">Reference proteome</keyword>
<dbReference type="InterPro" id="IPR014729">
    <property type="entry name" value="Rossmann-like_a/b/a_fold"/>
</dbReference>
<evidence type="ECO:0000256" key="3">
    <source>
        <dbReference type="ARBA" id="ARBA00022741"/>
    </source>
</evidence>
<evidence type="ECO:0000313" key="10">
    <source>
        <dbReference type="Proteomes" id="UP000326202"/>
    </source>
</evidence>
<evidence type="ECO:0000256" key="2">
    <source>
        <dbReference type="ARBA" id="ARBA00022694"/>
    </source>
</evidence>
<feature type="binding site" evidence="6">
    <location>
        <begin position="18"/>
        <end position="23"/>
    </location>
    <ligand>
        <name>ATP</name>
        <dbReference type="ChEBI" id="CHEBI:30616"/>
    </ligand>
</feature>
<name>A0A5J6MMV6_9PROT</name>
<dbReference type="GO" id="GO:0006400">
    <property type="term" value="P:tRNA modification"/>
    <property type="evidence" value="ECO:0007669"/>
    <property type="project" value="UniProtKB-UniRule"/>
</dbReference>
<evidence type="ECO:0000256" key="7">
    <source>
        <dbReference type="SAM" id="MobiDB-lite"/>
    </source>
</evidence>
<dbReference type="GO" id="GO:0032267">
    <property type="term" value="F:tRNA(Ile)-lysidine synthase activity"/>
    <property type="evidence" value="ECO:0007669"/>
    <property type="project" value="UniProtKB-EC"/>
</dbReference>
<dbReference type="Pfam" id="PF01171">
    <property type="entry name" value="ATP_bind_3"/>
    <property type="match status" value="1"/>
</dbReference>
<dbReference type="CDD" id="cd01992">
    <property type="entry name" value="TilS_N"/>
    <property type="match status" value="1"/>
</dbReference>
<organism evidence="9 10">
    <name type="scientific">Hypericibacter terrae</name>
    <dbReference type="NCBI Taxonomy" id="2602015"/>
    <lineage>
        <taxon>Bacteria</taxon>
        <taxon>Pseudomonadati</taxon>
        <taxon>Pseudomonadota</taxon>
        <taxon>Alphaproteobacteria</taxon>
        <taxon>Rhodospirillales</taxon>
        <taxon>Dongiaceae</taxon>
        <taxon>Hypericibacter</taxon>
    </lineage>
</organism>
<dbReference type="InterPro" id="IPR012094">
    <property type="entry name" value="tRNA_Ile_lys_synt"/>
</dbReference>
<dbReference type="PANTHER" id="PTHR43033">
    <property type="entry name" value="TRNA(ILE)-LYSIDINE SYNTHASE-RELATED"/>
    <property type="match status" value="1"/>
</dbReference>
<dbReference type="EMBL" id="CP042906">
    <property type="protein sequence ID" value="QEX18804.1"/>
    <property type="molecule type" value="Genomic_DNA"/>
</dbReference>
<protein>
    <recommendedName>
        <fullName evidence="6">tRNA(Ile)-lysidine synthase</fullName>
        <ecNumber evidence="6">6.3.4.19</ecNumber>
    </recommendedName>
    <alternativeName>
        <fullName evidence="6">tRNA(Ile)-2-lysyl-cytidine synthase</fullName>
    </alternativeName>
    <alternativeName>
        <fullName evidence="6">tRNA(Ile)-lysidine synthetase</fullName>
    </alternativeName>
</protein>
<keyword evidence="2 6" id="KW-0819">tRNA processing</keyword>
<comment type="domain">
    <text evidence="6">The N-terminal region contains the highly conserved SGGXDS motif, predicted to be a P-loop motif involved in ATP binding.</text>
</comment>
<dbReference type="HAMAP" id="MF_01161">
    <property type="entry name" value="tRNA_Ile_lys_synt"/>
    <property type="match status" value="1"/>
</dbReference>
<dbReference type="GO" id="GO:0005524">
    <property type="term" value="F:ATP binding"/>
    <property type="evidence" value="ECO:0007669"/>
    <property type="project" value="UniProtKB-UniRule"/>
</dbReference>
<keyword evidence="6" id="KW-0963">Cytoplasm</keyword>
<accession>A0A5J6MMV6</accession>
<dbReference type="PANTHER" id="PTHR43033:SF1">
    <property type="entry name" value="TRNA(ILE)-LYSIDINE SYNTHASE-RELATED"/>
    <property type="match status" value="1"/>
</dbReference>
<proteinExistence type="inferred from homology"/>
<keyword evidence="3 6" id="KW-0547">Nucleotide-binding</keyword>
<dbReference type="RefSeq" id="WP_191908216.1">
    <property type="nucleotide sequence ID" value="NZ_CP042906.1"/>
</dbReference>
<feature type="domain" description="tRNA(Ile)-lysidine/2-thiocytidine synthase N-terminal" evidence="8">
    <location>
        <begin position="13"/>
        <end position="191"/>
    </location>
</feature>
<feature type="region of interest" description="Disordered" evidence="7">
    <location>
        <begin position="310"/>
        <end position="339"/>
    </location>
</feature>
<sequence>MRALGPFERSPELAVAVSGGSDSLALTLLAARWAASRGGRITAITVDHGLRPEAAGEARQVKRWLSARGIHHVTLRWRGPKPERGLPAAARDARYALLARYCRRHGLLHLLLAHQAEDLAETFLIRLGHGSGLIGLAAMASVTEFEGVRLLRPLLSVTRATLRATLQAQGQGWIEDPTNQDLNFERARLRAQMPQLRSQGIRAASAAATARALGRARARIEDRVAALLVHVALQRDGRARLPRPLLLEAPRPLALQTLAGLLQTIGGQDYPPRGDALDRLLEWMKSGTGRARTLAGCRIAVHGEGFTIAPEAGRPDRSAAPGAGPGIKNPRSQGWRPRRPLIPGRFAVV</sequence>
<evidence type="ECO:0000256" key="4">
    <source>
        <dbReference type="ARBA" id="ARBA00022840"/>
    </source>
</evidence>
<dbReference type="NCBIfam" id="TIGR02432">
    <property type="entry name" value="lysidine_TilS_N"/>
    <property type="match status" value="1"/>
</dbReference>
<comment type="similarity">
    <text evidence="6">Belongs to the tRNA(Ile)-lysidine synthase family.</text>
</comment>
<dbReference type="KEGG" id="htq:FRZ44_41150"/>
<comment type="subcellular location">
    <subcellularLocation>
        <location evidence="6">Cytoplasm</location>
    </subcellularLocation>
</comment>
<dbReference type="EC" id="6.3.4.19" evidence="6"/>
<reference evidence="9 10" key="1">
    <citation type="submission" date="2019-08" db="EMBL/GenBank/DDBJ databases">
        <title>Hyperibacter terrae gen. nov., sp. nov. and Hyperibacter viscosus sp. nov., two new members in the family Rhodospirillaceae isolated from the rhizosphere of Hypericum perforatum.</title>
        <authorList>
            <person name="Noviana Z."/>
        </authorList>
    </citation>
    <scope>NUCLEOTIDE SEQUENCE [LARGE SCALE GENOMIC DNA]</scope>
    <source>
        <strain evidence="9 10">R5913</strain>
    </source>
</reference>
<dbReference type="SUPFAM" id="SSF52402">
    <property type="entry name" value="Adenine nucleotide alpha hydrolases-like"/>
    <property type="match status" value="1"/>
</dbReference>
<keyword evidence="4 6" id="KW-0067">ATP-binding</keyword>
<evidence type="ECO:0000313" key="9">
    <source>
        <dbReference type="EMBL" id="QEX18804.1"/>
    </source>
</evidence>
<evidence type="ECO:0000256" key="5">
    <source>
        <dbReference type="ARBA" id="ARBA00048539"/>
    </source>
</evidence>
<evidence type="ECO:0000256" key="6">
    <source>
        <dbReference type="HAMAP-Rule" id="MF_01161"/>
    </source>
</evidence>
<dbReference type="InterPro" id="IPR012795">
    <property type="entry name" value="tRNA_Ile_lys_synt_N"/>
</dbReference>
<comment type="catalytic activity">
    <reaction evidence="5 6">
        <text>cytidine(34) in tRNA(Ile2) + L-lysine + ATP = lysidine(34) in tRNA(Ile2) + AMP + diphosphate + H(+)</text>
        <dbReference type="Rhea" id="RHEA:43744"/>
        <dbReference type="Rhea" id="RHEA-COMP:10625"/>
        <dbReference type="Rhea" id="RHEA-COMP:10670"/>
        <dbReference type="ChEBI" id="CHEBI:15378"/>
        <dbReference type="ChEBI" id="CHEBI:30616"/>
        <dbReference type="ChEBI" id="CHEBI:32551"/>
        <dbReference type="ChEBI" id="CHEBI:33019"/>
        <dbReference type="ChEBI" id="CHEBI:82748"/>
        <dbReference type="ChEBI" id="CHEBI:83665"/>
        <dbReference type="ChEBI" id="CHEBI:456215"/>
        <dbReference type="EC" id="6.3.4.19"/>
    </reaction>
</comment>
<comment type="function">
    <text evidence="6">Ligates lysine onto the cytidine present at position 34 of the AUA codon-specific tRNA(Ile) that contains the anticodon CAU, in an ATP-dependent manner. Cytidine is converted to lysidine, thus changing the amino acid specificity of the tRNA from methionine to isoleucine.</text>
</comment>
<gene>
    <name evidence="6" type="primary">tilS</name>
    <name evidence="9" type="ORF">FRZ44_41150</name>
</gene>
<evidence type="ECO:0000256" key="1">
    <source>
        <dbReference type="ARBA" id="ARBA00022598"/>
    </source>
</evidence>
<dbReference type="Proteomes" id="UP000326202">
    <property type="component" value="Chromosome"/>
</dbReference>
<dbReference type="InterPro" id="IPR011063">
    <property type="entry name" value="TilS/TtcA_N"/>
</dbReference>
<dbReference type="AlphaFoldDB" id="A0A5J6MMV6"/>
<evidence type="ECO:0000259" key="8">
    <source>
        <dbReference type="Pfam" id="PF01171"/>
    </source>
</evidence>
<keyword evidence="1 6" id="KW-0436">Ligase</keyword>
<dbReference type="Gene3D" id="3.40.50.620">
    <property type="entry name" value="HUPs"/>
    <property type="match status" value="1"/>
</dbReference>